<keyword evidence="15" id="KW-1185">Reference proteome</keyword>
<comment type="similarity">
    <text evidence="2 11">Belongs to the phenylalanyl-tRNA synthetase beta subunit family. Type 2 subfamily.</text>
</comment>
<evidence type="ECO:0000256" key="12">
    <source>
        <dbReference type="SAM" id="MobiDB-lite"/>
    </source>
</evidence>
<dbReference type="InterPro" id="IPR005147">
    <property type="entry name" value="tRNA_synthase_B5-dom"/>
</dbReference>
<dbReference type="SUPFAM" id="SSF46955">
    <property type="entry name" value="Putative DNA-binding domain"/>
    <property type="match status" value="2"/>
</dbReference>
<protein>
    <recommendedName>
        <fullName evidence="11">Phenylalanine--tRNA ligase beta subunit</fullName>
        <ecNumber evidence="11">6.1.1.20</ecNumber>
    </recommendedName>
    <alternativeName>
        <fullName evidence="11">Phenylalanyl-tRNA synthetase beta subunit</fullName>
        <shortName evidence="11">PheRS</shortName>
    </alternativeName>
</protein>
<gene>
    <name evidence="11" type="primary">pheT</name>
    <name evidence="14" type="ORF">NGM29_01250</name>
</gene>
<dbReference type="RefSeq" id="WP_254158454.1">
    <property type="nucleotide sequence ID" value="NZ_CP100355.1"/>
</dbReference>
<evidence type="ECO:0000259" key="13">
    <source>
        <dbReference type="PROSITE" id="PS51483"/>
    </source>
</evidence>
<evidence type="ECO:0000313" key="14">
    <source>
        <dbReference type="EMBL" id="UTF53940.1"/>
    </source>
</evidence>
<dbReference type="InterPro" id="IPR045060">
    <property type="entry name" value="Phe-tRNA-ligase_IIc_bsu"/>
</dbReference>
<keyword evidence="9 11" id="KW-0648">Protein biosynthesis</keyword>
<dbReference type="GeneID" id="73288630"/>
<keyword evidence="6 11" id="KW-0547">Nucleotide-binding</keyword>
<dbReference type="HAMAP" id="MF_00284">
    <property type="entry name" value="Phe_tRNA_synth_beta2"/>
    <property type="match status" value="1"/>
</dbReference>
<evidence type="ECO:0000256" key="2">
    <source>
        <dbReference type="ARBA" id="ARBA00007438"/>
    </source>
</evidence>
<keyword evidence="10 11" id="KW-0030">Aminoacyl-tRNA synthetase</keyword>
<dbReference type="InterPro" id="IPR045864">
    <property type="entry name" value="aa-tRNA-synth_II/BPL/LPL"/>
</dbReference>
<keyword evidence="5 11" id="KW-0479">Metal-binding</keyword>
<dbReference type="SMART" id="SM00873">
    <property type="entry name" value="B3_4"/>
    <property type="match status" value="1"/>
</dbReference>
<sequence length="597" mass="66173">MPTVEIDPDELRELTGHEEKGDEELKSDLFGLGLEYEGRTDEGEFELEFAPDRLDRLSVEGVARSLRYQYGDARGVYVPTTNAHDWTIVVDDSVPDERPYVTGAVIRDVDLDEAALESLIQLQEKLHATMGRKRAKGAIGIHDLTMLKGSAATEGNPTIEYVGVEPDEDRFVPLDSDRELTPAEVLEEHQTGKTYADLVSGYERYPAIYDDLGLFSFPPVINGRRTEVSTDSRDLFVEMTGTDQWTIDRMLNIVCYALSARGATVEEVAVEYPDQRVVRPDFSTKTKTVPHARIKSILGIDLEPEQVVDLAERSGLEAERSDRSEPAGTAGTVGAEEGEGEDEEGDESDEHDALTYEVTIPPYRVDVLHPLDVIDDLGRAYGFNDLEPRYPDVGTIGGRHERSRLENAARTRLVGLGFQDLLNFHMISEAENFDRMDLGPDDDAYGAGEPATIKGPYSEDYTMLRTWITPSLLMVLENNTHRRYPQDLAEIGFAARVDDAENTGVCEGRYVGAVLTRHDAAYEDAKSRLQALVRSFDGDLETPPTKHPSYIPGRTAAVVIDGEKVGVIGEVHPTVLVEHDLEVPVAGFEFDLEALAE</sequence>
<evidence type="ECO:0000256" key="8">
    <source>
        <dbReference type="ARBA" id="ARBA00022842"/>
    </source>
</evidence>
<dbReference type="Gene3D" id="3.50.40.10">
    <property type="entry name" value="Phenylalanyl-trna Synthetase, Chain B, domain 3"/>
    <property type="match status" value="1"/>
</dbReference>
<evidence type="ECO:0000256" key="5">
    <source>
        <dbReference type="ARBA" id="ARBA00022723"/>
    </source>
</evidence>
<dbReference type="PANTHER" id="PTHR10947">
    <property type="entry name" value="PHENYLALANYL-TRNA SYNTHETASE BETA CHAIN AND LEUCINE-RICH REPEAT-CONTAINING PROTEIN 47"/>
    <property type="match status" value="1"/>
</dbReference>
<feature type="compositionally biased region" description="Low complexity" evidence="12">
    <location>
        <begin position="326"/>
        <end position="335"/>
    </location>
</feature>
<keyword evidence="4 11" id="KW-0436">Ligase</keyword>
<dbReference type="InterPro" id="IPR022918">
    <property type="entry name" value="Phe_tRNA_ligase_beta2_arc"/>
</dbReference>
<keyword evidence="3 11" id="KW-0963">Cytoplasm</keyword>
<dbReference type="InterPro" id="IPR020825">
    <property type="entry name" value="Phe-tRNA_synthase-like_B3/B4"/>
</dbReference>
<feature type="domain" description="B5" evidence="13">
    <location>
        <begin position="282"/>
        <end position="388"/>
    </location>
</feature>
<dbReference type="InterPro" id="IPR041616">
    <property type="entry name" value="PheRS_beta_core"/>
</dbReference>
<evidence type="ECO:0000256" key="7">
    <source>
        <dbReference type="ARBA" id="ARBA00022840"/>
    </source>
</evidence>
<name>A0A9E7N9I8_9EURY</name>
<evidence type="ECO:0000256" key="11">
    <source>
        <dbReference type="HAMAP-Rule" id="MF_00284"/>
    </source>
</evidence>
<dbReference type="EMBL" id="CP100355">
    <property type="protein sequence ID" value="UTF53940.1"/>
    <property type="molecule type" value="Genomic_DNA"/>
</dbReference>
<dbReference type="Gene3D" id="3.30.56.10">
    <property type="match status" value="2"/>
</dbReference>
<dbReference type="KEGG" id="sawl:NGM29_01250"/>
<dbReference type="InterPro" id="IPR005146">
    <property type="entry name" value="B3/B4_tRNA-bd"/>
</dbReference>
<dbReference type="GO" id="GO:0000287">
    <property type="term" value="F:magnesium ion binding"/>
    <property type="evidence" value="ECO:0007669"/>
    <property type="project" value="InterPro"/>
</dbReference>
<dbReference type="PANTHER" id="PTHR10947:SF0">
    <property type="entry name" value="PHENYLALANINE--TRNA LIGASE BETA SUBUNIT"/>
    <property type="match status" value="1"/>
</dbReference>
<dbReference type="Gene3D" id="3.30.930.10">
    <property type="entry name" value="Bira Bifunctional Protein, Domain 2"/>
    <property type="match status" value="1"/>
</dbReference>
<feature type="compositionally biased region" description="Acidic residues" evidence="12">
    <location>
        <begin position="336"/>
        <end position="350"/>
    </location>
</feature>
<proteinExistence type="inferred from homology"/>
<dbReference type="FunFam" id="3.50.40.10:FF:000003">
    <property type="entry name" value="Phenylalanine--tRNA ligase beta subunit"/>
    <property type="match status" value="1"/>
</dbReference>
<dbReference type="InterPro" id="IPR009061">
    <property type="entry name" value="DNA-bd_dom_put_sf"/>
</dbReference>
<feature type="binding site" evidence="11">
    <location>
        <position position="366"/>
    </location>
    <ligand>
        <name>Mg(2+)</name>
        <dbReference type="ChEBI" id="CHEBI:18420"/>
        <note>shared with alpha subunit</note>
    </ligand>
</feature>
<comment type="subcellular location">
    <subcellularLocation>
        <location evidence="11">Cytoplasm</location>
    </subcellularLocation>
</comment>
<comment type="subunit">
    <text evidence="11">Tetramer of two alpha and two beta subunits.</text>
</comment>
<accession>A0A9E7N9I8</accession>
<feature type="compositionally biased region" description="Basic and acidic residues" evidence="12">
    <location>
        <begin position="314"/>
        <end position="325"/>
    </location>
</feature>
<dbReference type="Pfam" id="PF03484">
    <property type="entry name" value="B5"/>
    <property type="match status" value="1"/>
</dbReference>
<dbReference type="CDD" id="cd00769">
    <property type="entry name" value="PheRS_beta_core"/>
    <property type="match status" value="1"/>
</dbReference>
<comment type="catalytic activity">
    <reaction evidence="11">
        <text>tRNA(Phe) + L-phenylalanine + ATP = L-phenylalanyl-tRNA(Phe) + AMP + diphosphate + H(+)</text>
        <dbReference type="Rhea" id="RHEA:19413"/>
        <dbReference type="Rhea" id="RHEA-COMP:9668"/>
        <dbReference type="Rhea" id="RHEA-COMP:9699"/>
        <dbReference type="ChEBI" id="CHEBI:15378"/>
        <dbReference type="ChEBI" id="CHEBI:30616"/>
        <dbReference type="ChEBI" id="CHEBI:33019"/>
        <dbReference type="ChEBI" id="CHEBI:58095"/>
        <dbReference type="ChEBI" id="CHEBI:78442"/>
        <dbReference type="ChEBI" id="CHEBI:78531"/>
        <dbReference type="ChEBI" id="CHEBI:456215"/>
        <dbReference type="EC" id="6.1.1.20"/>
    </reaction>
</comment>
<dbReference type="PROSITE" id="PS51483">
    <property type="entry name" value="B5"/>
    <property type="match status" value="1"/>
</dbReference>
<dbReference type="GO" id="GO:0004826">
    <property type="term" value="F:phenylalanine-tRNA ligase activity"/>
    <property type="evidence" value="ECO:0007669"/>
    <property type="project" value="UniProtKB-UniRule"/>
</dbReference>
<comment type="cofactor">
    <cofactor evidence="1 11">
        <name>Mg(2+)</name>
        <dbReference type="ChEBI" id="CHEBI:18420"/>
    </cofactor>
</comment>
<dbReference type="AlphaFoldDB" id="A0A9E7N9I8"/>
<feature type="region of interest" description="Disordered" evidence="12">
    <location>
        <begin position="314"/>
        <end position="351"/>
    </location>
</feature>
<reference evidence="14" key="1">
    <citation type="submission" date="2022-06" db="EMBL/GenBank/DDBJ databases">
        <title>Diverse halophilic archaea isolated from saline environments.</title>
        <authorList>
            <person name="Cui H.-L."/>
        </authorList>
    </citation>
    <scope>NUCLEOTIDE SEQUENCE</scope>
    <source>
        <strain evidence="14">WLHS1</strain>
    </source>
</reference>
<dbReference type="SMART" id="SM00874">
    <property type="entry name" value="B5"/>
    <property type="match status" value="1"/>
</dbReference>
<feature type="binding site" evidence="11">
    <location>
        <position position="372"/>
    </location>
    <ligand>
        <name>Mg(2+)</name>
        <dbReference type="ChEBI" id="CHEBI:18420"/>
        <note>shared with alpha subunit</note>
    </ligand>
</feature>
<evidence type="ECO:0000256" key="9">
    <source>
        <dbReference type="ARBA" id="ARBA00022917"/>
    </source>
</evidence>
<dbReference type="SUPFAM" id="SSF55681">
    <property type="entry name" value="Class II aaRS and biotin synthetases"/>
    <property type="match status" value="1"/>
</dbReference>
<feature type="binding site" evidence="11">
    <location>
        <position position="376"/>
    </location>
    <ligand>
        <name>Mg(2+)</name>
        <dbReference type="ChEBI" id="CHEBI:18420"/>
        <note>shared with alpha subunit</note>
    </ligand>
</feature>
<dbReference type="GO" id="GO:0003723">
    <property type="term" value="F:RNA binding"/>
    <property type="evidence" value="ECO:0007669"/>
    <property type="project" value="InterPro"/>
</dbReference>
<dbReference type="Proteomes" id="UP001056855">
    <property type="component" value="Chromosome"/>
</dbReference>
<evidence type="ECO:0000256" key="10">
    <source>
        <dbReference type="ARBA" id="ARBA00023146"/>
    </source>
</evidence>
<evidence type="ECO:0000313" key="15">
    <source>
        <dbReference type="Proteomes" id="UP001056855"/>
    </source>
</evidence>
<keyword evidence="7 11" id="KW-0067">ATP-binding</keyword>
<keyword evidence="8 11" id="KW-0460">Magnesium</keyword>
<dbReference type="Pfam" id="PF17759">
    <property type="entry name" value="tRNA_synthFbeta"/>
    <property type="match status" value="1"/>
</dbReference>
<dbReference type="EC" id="6.1.1.20" evidence="11"/>
<organism evidence="14 15">
    <name type="scientific">Natronosalvus rutilus</name>
    <dbReference type="NCBI Taxonomy" id="2953753"/>
    <lineage>
        <taxon>Archaea</taxon>
        <taxon>Methanobacteriati</taxon>
        <taxon>Methanobacteriota</taxon>
        <taxon>Stenosarchaea group</taxon>
        <taxon>Halobacteria</taxon>
        <taxon>Halobacteriales</taxon>
        <taxon>Natrialbaceae</taxon>
        <taxon>Natronosalvus</taxon>
    </lineage>
</organism>
<dbReference type="GO" id="GO:0009328">
    <property type="term" value="C:phenylalanine-tRNA ligase complex"/>
    <property type="evidence" value="ECO:0007669"/>
    <property type="project" value="TreeGrafter"/>
</dbReference>
<evidence type="ECO:0000256" key="1">
    <source>
        <dbReference type="ARBA" id="ARBA00001946"/>
    </source>
</evidence>
<evidence type="ECO:0000256" key="4">
    <source>
        <dbReference type="ARBA" id="ARBA00022598"/>
    </source>
</evidence>
<dbReference type="GO" id="GO:0005524">
    <property type="term" value="F:ATP binding"/>
    <property type="evidence" value="ECO:0007669"/>
    <property type="project" value="UniProtKB-UniRule"/>
</dbReference>
<evidence type="ECO:0000256" key="6">
    <source>
        <dbReference type="ARBA" id="ARBA00022741"/>
    </source>
</evidence>
<evidence type="ECO:0000256" key="3">
    <source>
        <dbReference type="ARBA" id="ARBA00022490"/>
    </source>
</evidence>
<feature type="binding site" evidence="11">
    <location>
        <position position="375"/>
    </location>
    <ligand>
        <name>Mg(2+)</name>
        <dbReference type="ChEBI" id="CHEBI:18420"/>
        <note>shared with alpha subunit</note>
    </ligand>
</feature>
<dbReference type="GO" id="GO:0006432">
    <property type="term" value="P:phenylalanyl-tRNA aminoacylation"/>
    <property type="evidence" value="ECO:0007669"/>
    <property type="project" value="UniProtKB-UniRule"/>
</dbReference>